<dbReference type="PANTHER" id="PTHR33608:SF6">
    <property type="entry name" value="BLL2464 PROTEIN"/>
    <property type="match status" value="1"/>
</dbReference>
<dbReference type="AlphaFoldDB" id="A0A1G7XYL3"/>
<evidence type="ECO:0000313" key="4">
    <source>
        <dbReference type="Proteomes" id="UP000199495"/>
    </source>
</evidence>
<dbReference type="Proteomes" id="UP000199495">
    <property type="component" value="Unassembled WGS sequence"/>
</dbReference>
<gene>
    <name evidence="3" type="ORF">SAMN04487974_11183</name>
</gene>
<dbReference type="Pfam" id="PF01882">
    <property type="entry name" value="DUF58"/>
    <property type="match status" value="1"/>
</dbReference>
<feature type="domain" description="DUF58" evidence="2">
    <location>
        <begin position="52"/>
        <end position="270"/>
    </location>
</feature>
<accession>A0A1G7XYL3</accession>
<name>A0A1G7XYL3_9HYPH</name>
<evidence type="ECO:0000259" key="2">
    <source>
        <dbReference type="Pfam" id="PF01882"/>
    </source>
</evidence>
<keyword evidence="4" id="KW-1185">Reference proteome</keyword>
<evidence type="ECO:0000256" key="1">
    <source>
        <dbReference type="SAM" id="MobiDB-lite"/>
    </source>
</evidence>
<dbReference type="PANTHER" id="PTHR33608">
    <property type="entry name" value="BLL2464 PROTEIN"/>
    <property type="match status" value="1"/>
</dbReference>
<dbReference type="OrthoDB" id="9776116at2"/>
<evidence type="ECO:0000313" key="3">
    <source>
        <dbReference type="EMBL" id="SDG89274.1"/>
    </source>
</evidence>
<organism evidence="3 4">
    <name type="scientific">Pelagibacterium luteolum</name>
    <dbReference type="NCBI Taxonomy" id="440168"/>
    <lineage>
        <taxon>Bacteria</taxon>
        <taxon>Pseudomonadati</taxon>
        <taxon>Pseudomonadota</taxon>
        <taxon>Alphaproteobacteria</taxon>
        <taxon>Hyphomicrobiales</taxon>
        <taxon>Devosiaceae</taxon>
        <taxon>Pelagibacterium</taxon>
    </lineage>
</organism>
<reference evidence="3 4" key="1">
    <citation type="submission" date="2016-10" db="EMBL/GenBank/DDBJ databases">
        <authorList>
            <person name="de Groot N.N."/>
        </authorList>
    </citation>
    <scope>NUCLEOTIDE SEQUENCE [LARGE SCALE GENOMIC DNA]</scope>
    <source>
        <strain evidence="3 4">CGMCC 1.10267</strain>
    </source>
</reference>
<proteinExistence type="predicted"/>
<dbReference type="EMBL" id="FNCS01000011">
    <property type="protein sequence ID" value="SDG89274.1"/>
    <property type="molecule type" value="Genomic_DNA"/>
</dbReference>
<feature type="region of interest" description="Disordered" evidence="1">
    <location>
        <begin position="156"/>
        <end position="177"/>
    </location>
</feature>
<dbReference type="STRING" id="440168.SAMN04487974_11183"/>
<protein>
    <recommendedName>
        <fullName evidence="2">DUF58 domain-containing protein</fullName>
    </recommendedName>
</protein>
<dbReference type="InterPro" id="IPR002881">
    <property type="entry name" value="DUF58"/>
</dbReference>
<dbReference type="RefSeq" id="WP_090597601.1">
    <property type="nucleotide sequence ID" value="NZ_FNCS01000011.1"/>
</dbReference>
<sequence length="307" mass="33076">MKTDVASKRSMPSPDLIDRLSAMRLAAPAARARRGIGERASRMSGPGMEFADFRTYRAGDDLRHVDPRSIAHGTPVTRKYVQRQQILVTIVLDLTPSMMVEDKAALAKGIARALGFVTLAAQDRLRIFVLDENPGLKRSPTWHGRARVHEMIEFAEPRTQGPGGPSERTRPDPASLSAPISDLIGDSDAGSIVFILSDFWGTGLSEPLAALTATGAMVIAMHILAASERDPSSMGNGIIRLVDAETGRERDMALDDITLTAYHAAMSRHTDGLREALIGGNVYLPVAAEETLSDVCLKRLTAAGIIV</sequence>